<accession>F0WDJ9</accession>
<proteinExistence type="predicted"/>
<gene>
    <name evidence="3" type="primary">AlNc14C67G4719</name>
    <name evidence="3" type="ORF">ALNC14_054160</name>
</gene>
<feature type="signal peptide" evidence="1">
    <location>
        <begin position="1"/>
        <end position="19"/>
    </location>
</feature>
<protein>
    <submittedName>
        <fullName evidence="3">Cellulose binding elicitor lectin (CBEL) putative</fullName>
    </submittedName>
</protein>
<evidence type="ECO:0000256" key="1">
    <source>
        <dbReference type="SAM" id="SignalP"/>
    </source>
</evidence>
<dbReference type="InterPro" id="IPR003609">
    <property type="entry name" value="Pan_app"/>
</dbReference>
<dbReference type="PROSITE" id="PS50948">
    <property type="entry name" value="PAN"/>
    <property type="match status" value="1"/>
</dbReference>
<dbReference type="Pfam" id="PF14295">
    <property type="entry name" value="PAN_4"/>
    <property type="match status" value="1"/>
</dbReference>
<feature type="domain" description="Apple" evidence="2">
    <location>
        <begin position="67"/>
        <end position="119"/>
    </location>
</feature>
<name>F0WDJ9_9STRA</name>
<dbReference type="EMBL" id="FR824112">
    <property type="protein sequence ID" value="CCA19273.1"/>
    <property type="molecule type" value="Genomic_DNA"/>
</dbReference>
<organism evidence="3">
    <name type="scientific">Albugo laibachii Nc14</name>
    <dbReference type="NCBI Taxonomy" id="890382"/>
    <lineage>
        <taxon>Eukaryota</taxon>
        <taxon>Sar</taxon>
        <taxon>Stramenopiles</taxon>
        <taxon>Oomycota</taxon>
        <taxon>Peronosporomycetes</taxon>
        <taxon>Albuginales</taxon>
        <taxon>Albuginaceae</taxon>
        <taxon>Albugo</taxon>
    </lineage>
</organism>
<dbReference type="AlphaFoldDB" id="F0WDJ9"/>
<feature type="chain" id="PRO_5003259355" evidence="1">
    <location>
        <begin position="20"/>
        <end position="119"/>
    </location>
</feature>
<dbReference type="GO" id="GO:0030246">
    <property type="term" value="F:carbohydrate binding"/>
    <property type="evidence" value="ECO:0007669"/>
    <property type="project" value="UniProtKB-KW"/>
</dbReference>
<evidence type="ECO:0000313" key="3">
    <source>
        <dbReference type="EMBL" id="CCA19273.1"/>
    </source>
</evidence>
<dbReference type="HOGENOM" id="CLU_2065834_0_0_1"/>
<sequence>MKRALFLTAQTLLYLGNHAQSHIRCQSVIFGKCGDSLRPSELNCCDYGYCQPWKAEYYQCIDKPARCSIQHTDKDLHGNDLETLYGLQPNECCTKCASTKGCVAYTFINENPDEKALVI</sequence>
<reference evidence="3" key="2">
    <citation type="submission" date="2011-02" db="EMBL/GenBank/DDBJ databases">
        <authorList>
            <person name="MacLean D."/>
        </authorList>
    </citation>
    <scope>NUCLEOTIDE SEQUENCE</scope>
</reference>
<evidence type="ECO:0000259" key="2">
    <source>
        <dbReference type="PROSITE" id="PS50948"/>
    </source>
</evidence>
<keyword evidence="3" id="KW-0430">Lectin</keyword>
<dbReference type="Gene3D" id="3.50.4.10">
    <property type="entry name" value="Hepatocyte Growth Factor"/>
    <property type="match status" value="1"/>
</dbReference>
<reference evidence="3" key="1">
    <citation type="journal article" date="2011" name="PLoS Biol.">
        <title>Gene gain and loss during evolution of obligate parasitism in the white rust pathogen of Arabidopsis thaliana.</title>
        <authorList>
            <person name="Kemen E."/>
            <person name="Gardiner A."/>
            <person name="Schultz-Larsen T."/>
            <person name="Kemen A.C."/>
            <person name="Balmuth A.L."/>
            <person name="Robert-Seilaniantz A."/>
            <person name="Bailey K."/>
            <person name="Holub E."/>
            <person name="Studholme D.J."/>
            <person name="Maclean D."/>
            <person name="Jones J.D."/>
        </authorList>
    </citation>
    <scope>NUCLEOTIDE SEQUENCE</scope>
</reference>
<keyword evidence="1" id="KW-0732">Signal</keyword>